<evidence type="ECO:0000256" key="1">
    <source>
        <dbReference type="ARBA" id="ARBA00022737"/>
    </source>
</evidence>
<dbReference type="PROSITE" id="PS50088">
    <property type="entry name" value="ANK_REPEAT"/>
    <property type="match status" value="4"/>
</dbReference>
<dbReference type="EMBL" id="JASNWA010000009">
    <property type="protein sequence ID" value="KAK3169629.1"/>
    <property type="molecule type" value="Genomic_DNA"/>
</dbReference>
<evidence type="ECO:0008006" key="7">
    <source>
        <dbReference type="Google" id="ProtNLM"/>
    </source>
</evidence>
<dbReference type="SMART" id="SM00248">
    <property type="entry name" value="ANK"/>
    <property type="match status" value="8"/>
</dbReference>
<feature type="repeat" description="ANK" evidence="3">
    <location>
        <begin position="328"/>
        <end position="361"/>
    </location>
</feature>
<dbReference type="Proteomes" id="UP001276659">
    <property type="component" value="Unassembled WGS sequence"/>
</dbReference>
<accession>A0AAE0DHE1</accession>
<feature type="repeat" description="ANK" evidence="3">
    <location>
        <begin position="398"/>
        <end position="430"/>
    </location>
</feature>
<dbReference type="Gene3D" id="1.25.40.20">
    <property type="entry name" value="Ankyrin repeat-containing domain"/>
    <property type="match status" value="1"/>
</dbReference>
<gene>
    <name evidence="5" type="ORF">OEA41_009013</name>
</gene>
<sequence>MSMIQEVETVLLAWQRIKEWSQGHGEGDTVDAELLPRLGELLEGGTAVISALYEDIAKYTRPETLSFIQRSKIAWNEKILQDHQHRVRGQVIAVGLLLQVFQLGAPKIQAELFSKSHDGLRDSNSSSRSIVPSHMSSRLSGSTGTRDSNISNTSADLAYRPLRFENELFTARVYKRNYRNSAMFSGNSSMFPLSHKRARSSNGMLEDNKTSPSSDSTLLKILLTEEPNIHFALLKAVESRNVDYARVLLAHGARLSDPCSNSPWTNLHFAASRGDLKLTKFLLQAGSDVTLHTIGRMQAIHVACKAGSLDVIQELHAAGATIDCENDCGFQPLHIVANEISAPSVIRWLISKGANIDAQTKTAFKESALQLARRKSWLRDNVNVLRDLGAKETLESSPLRSPLHQAVLSRFHRHVVGLLEEGADPNFRDADNGSTAILLFASAISDGAHEKADDWTMFKRLLERGADVKAKDNMGNQVLHYLTKRTWYDKPHSTKKAQARRYLLTYLIKSGADPNAINAEQETPLFLAIKYLNVPFVETVLRTGAGYLLPTEKLRLRIHLHGLKSQSYLHRNPTALDPDMTLERDEELDEILRLIRLLPENDMIEEVQSAGKATMEEAQATANALRGRTQRRNSCPL</sequence>
<proteinExistence type="predicted"/>
<evidence type="ECO:0000256" key="3">
    <source>
        <dbReference type="PROSITE-ProRule" id="PRU00023"/>
    </source>
</evidence>
<dbReference type="InterPro" id="IPR036770">
    <property type="entry name" value="Ankyrin_rpt-contain_sf"/>
</dbReference>
<comment type="caution">
    <text evidence="5">The sequence shown here is derived from an EMBL/GenBank/DDBJ whole genome shotgun (WGS) entry which is preliminary data.</text>
</comment>
<feature type="compositionally biased region" description="Polar residues" evidence="4">
    <location>
        <begin position="122"/>
        <end position="152"/>
    </location>
</feature>
<feature type="region of interest" description="Disordered" evidence="4">
    <location>
        <begin position="118"/>
        <end position="152"/>
    </location>
</feature>
<feature type="repeat" description="ANK" evidence="3">
    <location>
        <begin position="262"/>
        <end position="294"/>
    </location>
</feature>
<evidence type="ECO:0000313" key="5">
    <source>
        <dbReference type="EMBL" id="KAK3169629.1"/>
    </source>
</evidence>
<dbReference type="PANTHER" id="PTHR24198">
    <property type="entry name" value="ANKYRIN REPEAT AND PROTEIN KINASE DOMAIN-CONTAINING PROTEIN"/>
    <property type="match status" value="1"/>
</dbReference>
<dbReference type="AlphaFoldDB" id="A0AAE0DHE1"/>
<feature type="repeat" description="ANK" evidence="3">
    <location>
        <begin position="295"/>
        <end position="327"/>
    </location>
</feature>
<dbReference type="Pfam" id="PF12796">
    <property type="entry name" value="Ank_2"/>
    <property type="match status" value="2"/>
</dbReference>
<name>A0AAE0DHE1_9LECA</name>
<protein>
    <recommendedName>
        <fullName evidence="7">Ankyrin</fullName>
    </recommendedName>
</protein>
<keyword evidence="2 3" id="KW-0040">ANK repeat</keyword>
<organism evidence="5 6">
    <name type="scientific">Lepraria neglecta</name>
    <dbReference type="NCBI Taxonomy" id="209136"/>
    <lineage>
        <taxon>Eukaryota</taxon>
        <taxon>Fungi</taxon>
        <taxon>Dikarya</taxon>
        <taxon>Ascomycota</taxon>
        <taxon>Pezizomycotina</taxon>
        <taxon>Lecanoromycetes</taxon>
        <taxon>OSLEUM clade</taxon>
        <taxon>Lecanoromycetidae</taxon>
        <taxon>Lecanorales</taxon>
        <taxon>Lecanorineae</taxon>
        <taxon>Stereocaulaceae</taxon>
        <taxon>Lepraria</taxon>
    </lineage>
</organism>
<dbReference type="InterPro" id="IPR002110">
    <property type="entry name" value="Ankyrin_rpt"/>
</dbReference>
<evidence type="ECO:0000256" key="2">
    <source>
        <dbReference type="ARBA" id="ARBA00023043"/>
    </source>
</evidence>
<keyword evidence="1" id="KW-0677">Repeat</keyword>
<evidence type="ECO:0000256" key="4">
    <source>
        <dbReference type="SAM" id="MobiDB-lite"/>
    </source>
</evidence>
<evidence type="ECO:0000313" key="6">
    <source>
        <dbReference type="Proteomes" id="UP001276659"/>
    </source>
</evidence>
<keyword evidence="6" id="KW-1185">Reference proteome</keyword>
<dbReference type="Pfam" id="PF00023">
    <property type="entry name" value="Ank"/>
    <property type="match status" value="1"/>
</dbReference>
<dbReference type="PANTHER" id="PTHR24198:SF165">
    <property type="entry name" value="ANKYRIN REPEAT-CONTAINING PROTEIN-RELATED"/>
    <property type="match status" value="1"/>
</dbReference>
<dbReference type="PROSITE" id="PS50297">
    <property type="entry name" value="ANK_REP_REGION"/>
    <property type="match status" value="2"/>
</dbReference>
<dbReference type="SUPFAM" id="SSF48403">
    <property type="entry name" value="Ankyrin repeat"/>
    <property type="match status" value="1"/>
</dbReference>
<reference evidence="5" key="1">
    <citation type="submission" date="2022-11" db="EMBL/GenBank/DDBJ databases">
        <title>Chromosomal genome sequence assembly and mating type (MAT) locus characterization of the leprose asexual lichenized fungus Lepraria neglecta (Nyl.) Erichsen.</title>
        <authorList>
            <person name="Allen J.L."/>
            <person name="Pfeffer B."/>
        </authorList>
    </citation>
    <scope>NUCLEOTIDE SEQUENCE</scope>
    <source>
        <strain evidence="5">Allen 5258</strain>
    </source>
</reference>